<dbReference type="VEuPathDB" id="FungiDB:RhiirA1_404882"/>
<name>A0A2N0QNB2_9GLOM</name>
<organism evidence="1 2">
    <name type="scientific">Rhizophagus irregularis</name>
    <dbReference type="NCBI Taxonomy" id="588596"/>
    <lineage>
        <taxon>Eukaryota</taxon>
        <taxon>Fungi</taxon>
        <taxon>Fungi incertae sedis</taxon>
        <taxon>Mucoromycota</taxon>
        <taxon>Glomeromycotina</taxon>
        <taxon>Glomeromycetes</taxon>
        <taxon>Glomerales</taxon>
        <taxon>Glomeraceae</taxon>
        <taxon>Rhizophagus</taxon>
    </lineage>
</organism>
<dbReference type="AlphaFoldDB" id="A0A2N0QNB2"/>
<dbReference type="InterPro" id="IPR046880">
    <property type="entry name" value="TPR-S"/>
</dbReference>
<sequence length="412" mass="47730">MMKEKTCFVIMGYGIRTDFSSGRVLDLDKTYENIIKPAVTEMGIICKRADEIRHSGNIDIPMYKYILTSDIVIADLSTYNPNAFYELGVRHALRPYTTIAISEKELIPPFDVSHTLIYQYEHLGKDIGYSEVIRFKKELQKTINKILENPQVDSPVYTFLKDLKFPELKFLDQQNVNDEGIQHTLSKIIENANHAMNQSNFIEAKALFRSALTIDNKNSYLRQRLALTTYKSKYPDHKSALLEALETLRPLNIEETHDVETLGLAGAIYKRLWEETKESIYLDKSIMFYQKGFVIQNDYYNGINLSYMLNERGYQSSGNDAIADFVLAKRVRMQVIKICQKLLDSDLENRNDKYWILATLEEAFFGLGELEKYKTIKKRAEEVANGNWQKETTENQIKRLEMLLTKSPLISD</sequence>
<reference evidence="1 2" key="2">
    <citation type="submission" date="2017-10" db="EMBL/GenBank/DDBJ databases">
        <title>Genome analyses suggest a sexual origin of heterokaryosis in a supposedly ancient asexual fungus.</title>
        <authorList>
            <person name="Corradi N."/>
            <person name="Sedzielewska K."/>
            <person name="Noel J."/>
            <person name="Charron P."/>
            <person name="Farinelli L."/>
            <person name="Marton T."/>
            <person name="Kruger M."/>
            <person name="Pelin A."/>
            <person name="Brachmann A."/>
            <person name="Corradi N."/>
        </authorList>
    </citation>
    <scope>NUCLEOTIDE SEQUENCE [LARGE SCALE GENOMIC DNA]</scope>
    <source>
        <strain evidence="1 2">A1</strain>
    </source>
</reference>
<dbReference type="Pfam" id="PF20308">
    <property type="entry name" value="TPR-S"/>
    <property type="match status" value="1"/>
</dbReference>
<comment type="caution">
    <text evidence="1">The sequence shown here is derived from an EMBL/GenBank/DDBJ whole genome shotgun (WGS) entry which is preliminary data.</text>
</comment>
<evidence type="ECO:0000313" key="2">
    <source>
        <dbReference type="Proteomes" id="UP000232688"/>
    </source>
</evidence>
<accession>A0A2N0QNB2</accession>
<dbReference type="Proteomes" id="UP000232688">
    <property type="component" value="Unassembled WGS sequence"/>
</dbReference>
<gene>
    <name evidence="1" type="ORF">RhiirA1_404882</name>
</gene>
<reference evidence="1 2" key="1">
    <citation type="submission" date="2017-10" db="EMBL/GenBank/DDBJ databases">
        <title>Extensive intraspecific genome diversity in a model arbuscular mycorrhizal fungus.</title>
        <authorList>
            <person name="Chen E.C.H."/>
            <person name="Morin E."/>
            <person name="Baudet D."/>
            <person name="Noel J."/>
            <person name="Ndikumana S."/>
            <person name="Charron P."/>
            <person name="St-Onge C."/>
            <person name="Giorgi J."/>
            <person name="Grigoriev I.V."/>
            <person name="Roux C."/>
            <person name="Martin F.M."/>
            <person name="Corradi N."/>
        </authorList>
    </citation>
    <scope>NUCLEOTIDE SEQUENCE [LARGE SCALE GENOMIC DNA]</scope>
    <source>
        <strain evidence="1 2">A1</strain>
    </source>
</reference>
<proteinExistence type="predicted"/>
<dbReference type="EMBL" id="LLXH01005578">
    <property type="protein sequence ID" value="PKC52542.1"/>
    <property type="molecule type" value="Genomic_DNA"/>
</dbReference>
<evidence type="ECO:0000313" key="1">
    <source>
        <dbReference type="EMBL" id="PKC52542.1"/>
    </source>
</evidence>
<protein>
    <submittedName>
        <fullName evidence="1">Uncharacterized protein</fullName>
    </submittedName>
</protein>